<protein>
    <submittedName>
        <fullName evidence="1">Uncharacterized protein</fullName>
    </submittedName>
</protein>
<dbReference type="EMBL" id="CM037614">
    <property type="protein sequence ID" value="KAH8017145.1"/>
    <property type="molecule type" value="Genomic_DNA"/>
</dbReference>
<gene>
    <name evidence="1" type="ORF">K3G42_026636</name>
</gene>
<organism evidence="1 2">
    <name type="scientific">Sphaerodactylus townsendi</name>
    <dbReference type="NCBI Taxonomy" id="933632"/>
    <lineage>
        <taxon>Eukaryota</taxon>
        <taxon>Metazoa</taxon>
        <taxon>Chordata</taxon>
        <taxon>Craniata</taxon>
        <taxon>Vertebrata</taxon>
        <taxon>Euteleostomi</taxon>
        <taxon>Lepidosauria</taxon>
        <taxon>Squamata</taxon>
        <taxon>Bifurcata</taxon>
        <taxon>Gekkota</taxon>
        <taxon>Sphaerodactylidae</taxon>
        <taxon>Sphaerodactylus</taxon>
    </lineage>
</organism>
<reference evidence="1" key="1">
    <citation type="submission" date="2021-08" db="EMBL/GenBank/DDBJ databases">
        <title>The first chromosome-level gecko genome reveals the dynamic sex chromosomes of Neotropical dwarf geckos (Sphaerodactylidae: Sphaerodactylus).</title>
        <authorList>
            <person name="Pinto B.J."/>
            <person name="Keating S.E."/>
            <person name="Gamble T."/>
        </authorList>
    </citation>
    <scope>NUCLEOTIDE SEQUENCE</scope>
    <source>
        <strain evidence="1">TG3544</strain>
    </source>
</reference>
<name>A0ACB8GDE4_9SAUR</name>
<proteinExistence type="predicted"/>
<sequence length="641" mass="74033">MSSKQSPSPDVGGRNVAGSDCYPVLPHKCHLTVSQRYVNKAHLHPHLVLISSQIPAYEMLVNSVKPGVIPLVYEYCGTTLENLFNCIEKELDSQTARSIGIVSDGDSRRINLLRGYKISTKDLLTPEIREFWKKLGSCVTSQQEGGHIDIFLPLAASEAGKELLTQLSDLTGAFLRTPTGIASGSYQHILGEWLGYEKDNSPPSLYFTEVKLQMWLRMTELLEDTLKTIRKQLIPYLKDLQKEMTGRIIGQIVFDALNWSEVQDNQEIAKFLTDGLMELSSGNYENPLEFLSHFLLTKHNKNKDLRNQVFLTECNPEASVGASIKNGKLQENTPEKRERFARELLISEKNYVHVLEIIRDVYTKPLKAALASNRPILSHANVQINLFWIFWTFLQLNRWFLAKLTQRLKEWSPVQNLGDILIKFGQQFQIYSNFYNNYAVILKTIDQYRETTPLFRAFLKRHDKTVDTGMRSLQELLLCPSKRFEEYIVLLHALRLHTPTEHTDHEDVTSAIKQMRQYKDYIDQLKQNMGRDDQILTTQRLIQGCPQLLKANRYLIRTQDVAQLCCCSEKVSAPFRLYEHTHDLSLFLFNDILVIARRSIFHKPFEWSPKMTLQFLEVVALHQLFVEDIPESKCMFFNVLN</sequence>
<comment type="caution">
    <text evidence="1">The sequence shown here is derived from an EMBL/GenBank/DDBJ whole genome shotgun (WGS) entry which is preliminary data.</text>
</comment>
<evidence type="ECO:0000313" key="1">
    <source>
        <dbReference type="EMBL" id="KAH8017145.1"/>
    </source>
</evidence>
<accession>A0ACB8GDE4</accession>
<keyword evidence="2" id="KW-1185">Reference proteome</keyword>
<evidence type="ECO:0000313" key="2">
    <source>
        <dbReference type="Proteomes" id="UP000827872"/>
    </source>
</evidence>
<dbReference type="Proteomes" id="UP000827872">
    <property type="component" value="Linkage Group LG01"/>
</dbReference>